<dbReference type="GO" id="GO:0005524">
    <property type="term" value="F:ATP binding"/>
    <property type="evidence" value="ECO:0007669"/>
    <property type="project" value="UniProtKB-KW"/>
</dbReference>
<feature type="domain" description="AMP-dependent synthetase/ligase" evidence="8">
    <location>
        <begin position="9"/>
        <end position="364"/>
    </location>
</feature>
<dbReference type="UniPathway" id="UPA00556"/>
<keyword evidence="1 7" id="KW-0963">Cytoplasm</keyword>
<dbReference type="NCBIfam" id="TIGR01734">
    <property type="entry name" value="D-ala-DACP-lig"/>
    <property type="match status" value="1"/>
</dbReference>
<dbReference type="FunFam" id="3.30.300.30:FF:000012">
    <property type="entry name" value="D-alanine--D-alanyl carrier protein ligase"/>
    <property type="match status" value="1"/>
</dbReference>
<dbReference type="Gene3D" id="3.30.300.30">
    <property type="match status" value="1"/>
</dbReference>
<evidence type="ECO:0000256" key="6">
    <source>
        <dbReference type="ARBA" id="ARBA00061336"/>
    </source>
</evidence>
<evidence type="ECO:0000256" key="4">
    <source>
        <dbReference type="ARBA" id="ARBA00022840"/>
    </source>
</evidence>
<dbReference type="InterPro" id="IPR044507">
    <property type="entry name" value="DltA-like"/>
</dbReference>
<evidence type="ECO:0000256" key="2">
    <source>
        <dbReference type="ARBA" id="ARBA00022598"/>
    </source>
</evidence>
<sequence length="510" mass="56160">MTKNIVTSFDECARQNAARIAYDEMGTTTTYGELATEINTLAAWLNKQELAKQTPILVFGDHQAEMIVSFLAALKTGHPYIPVSTDSALPRIQSILDTAHPGLIIAVDDFPNDQVTTDATIINRDQLDTILKDQQDFTPAAGQMVSGDELAYILFTSGTTGSPKGVEVSHDNLRTFIDWMLGTDFKLPSKVNYLGQPPYSFDLSNMYWWPALLSGSTIKAIPHDVVENFGKLFTALPHLDLNIFVGTPSFADMLMLSPAFNEKQMPGLKFFLFCGEELTVKTAKNLQQRFPHAKIFNTYGPTEATVAISGVEITPEIVANTDRLPVGYAKPGITLSIWKGDHELTEPGQEGEIIITGNSVAQGYMNNPEKTAKAFFTLNGQKAYRTGDAGILDADGLLHHKGRMDFQIKLHGFRVELDEVRASLEKSPLIKQAVAVPKYNKDGKVTHLIADVIPKEQPTDPTALTKAIRESLDGLIMPYMMPTQFVYKESFPMSANGKIAVKQLISEANK</sequence>
<comment type="function">
    <text evidence="5 7">Catalyzes the first step in the D-alanylation of lipoteichoic acid (LTA), the activation of D-alanine and its transfer onto the D-alanyl carrier protein (Dcp) DltC. In an ATP-dependent two-step reaction, forms a high energy D-alanyl-AMP intermediate, followed by transfer of the D-alanyl residue as a thiol ester to the phosphopantheinyl prosthetic group of the Dcp. D-alanylation of LTA plays an important role in modulating the properties of the cell wall in Gram-positive bacteria, influencing the net charge of the cell wall.</text>
</comment>
<dbReference type="NCBIfam" id="NF003417">
    <property type="entry name" value="PRK04813.1"/>
    <property type="match status" value="1"/>
</dbReference>
<dbReference type="GO" id="GO:0047473">
    <property type="term" value="F:D-alanine [D-alanyl carrier protein] ligase activity"/>
    <property type="evidence" value="ECO:0007669"/>
    <property type="project" value="UniProtKB-UniRule"/>
</dbReference>
<feature type="binding site" evidence="7">
    <location>
        <position position="498"/>
    </location>
    <ligand>
        <name>D-alanine</name>
        <dbReference type="ChEBI" id="CHEBI:57416"/>
    </ligand>
</feature>
<dbReference type="HAMAP" id="MF_00593">
    <property type="entry name" value="DltA"/>
    <property type="match status" value="1"/>
</dbReference>
<comment type="subcellular location">
    <subcellularLocation>
        <location evidence="7">Cytoplasm</location>
    </subcellularLocation>
</comment>
<dbReference type="PANTHER" id="PTHR45398">
    <property type="match status" value="1"/>
</dbReference>
<dbReference type="Gene3D" id="3.40.50.12780">
    <property type="entry name" value="N-terminal domain of ligase-like"/>
    <property type="match status" value="1"/>
</dbReference>
<protein>
    <recommendedName>
        <fullName evidence="7">D-alanine--D-alanyl carrier protein ligase</fullName>
        <shortName evidence="7">DCL</shortName>
        <ecNumber evidence="7">6.2.1.54</ecNumber>
    </recommendedName>
    <alternativeName>
        <fullName evidence="7">D-alanine--poly(phosphoribitol) ligase subunit 1</fullName>
    </alternativeName>
    <alternativeName>
        <fullName evidence="7">D-alanine-activating enzyme</fullName>
        <shortName evidence="7">DAE</shortName>
    </alternativeName>
</protein>
<evidence type="ECO:0000256" key="1">
    <source>
        <dbReference type="ARBA" id="ARBA00022490"/>
    </source>
</evidence>
<dbReference type="PANTHER" id="PTHR45398:SF1">
    <property type="entry name" value="ENZYME, PUTATIVE (JCVI)-RELATED"/>
    <property type="match status" value="1"/>
</dbReference>
<dbReference type="GO" id="GO:0005737">
    <property type="term" value="C:cytoplasm"/>
    <property type="evidence" value="ECO:0007669"/>
    <property type="project" value="UniProtKB-SubCell"/>
</dbReference>
<dbReference type="OrthoDB" id="9765680at2"/>
<dbReference type="Pfam" id="PF00501">
    <property type="entry name" value="AMP-binding"/>
    <property type="match status" value="1"/>
</dbReference>
<dbReference type="SUPFAM" id="SSF56801">
    <property type="entry name" value="Acetyl-CoA synthetase-like"/>
    <property type="match status" value="1"/>
</dbReference>
<feature type="binding site" evidence="7">
    <location>
        <begin position="297"/>
        <end position="302"/>
    </location>
    <ligand>
        <name>ATP</name>
        <dbReference type="ChEBI" id="CHEBI:30616"/>
    </ligand>
</feature>
<evidence type="ECO:0000313" key="10">
    <source>
        <dbReference type="Proteomes" id="UP000239920"/>
    </source>
</evidence>
<dbReference type="GO" id="GO:0070395">
    <property type="term" value="P:lipoteichoic acid biosynthetic process"/>
    <property type="evidence" value="ECO:0007669"/>
    <property type="project" value="UniProtKB-UniRule"/>
</dbReference>
<name>A0A2J6NLU4_9LACO</name>
<evidence type="ECO:0000259" key="8">
    <source>
        <dbReference type="Pfam" id="PF00501"/>
    </source>
</evidence>
<dbReference type="NCBIfam" id="TIGR01733">
    <property type="entry name" value="AA-adenyl-dom"/>
    <property type="match status" value="1"/>
</dbReference>
<dbReference type="EMBL" id="PNFV01000007">
    <property type="protein sequence ID" value="PMB82294.1"/>
    <property type="molecule type" value="Genomic_DNA"/>
</dbReference>
<evidence type="ECO:0000313" key="9">
    <source>
        <dbReference type="EMBL" id="PMB82294.1"/>
    </source>
</evidence>
<feature type="binding site" evidence="7">
    <location>
        <position position="388"/>
    </location>
    <ligand>
        <name>ATP</name>
        <dbReference type="ChEBI" id="CHEBI:30616"/>
    </ligand>
</feature>
<dbReference type="InterPro" id="IPR010072">
    <property type="entry name" value="DltA"/>
</dbReference>
<dbReference type="InterPro" id="IPR010071">
    <property type="entry name" value="AA_adenyl_dom"/>
</dbReference>
<keyword evidence="4 7" id="KW-0067">ATP-binding</keyword>
<comment type="similarity">
    <text evidence="6 7">Belongs to the ATP-dependent AMP-binding enzyme family. DltA subfamily.</text>
</comment>
<accession>A0A2J6NLU4</accession>
<dbReference type="InterPro" id="IPR042099">
    <property type="entry name" value="ANL_N_sf"/>
</dbReference>
<comment type="caution">
    <text evidence="9">The sequence shown here is derived from an EMBL/GenBank/DDBJ whole genome shotgun (WGS) entry which is preliminary data.</text>
</comment>
<dbReference type="RefSeq" id="WP_104689020.1">
    <property type="nucleotide sequence ID" value="NZ_JBKTHY010000007.1"/>
</dbReference>
<comment type="pathway">
    <text evidence="7">Cell wall biogenesis; lipoteichoic acid biosynthesis.</text>
</comment>
<feature type="binding site" evidence="7">
    <location>
        <position position="306"/>
    </location>
    <ligand>
        <name>D-alanine</name>
        <dbReference type="ChEBI" id="CHEBI:57416"/>
    </ligand>
</feature>
<organism evidence="9 10">
    <name type="scientific">Limosilactobacillus pontis</name>
    <dbReference type="NCBI Taxonomy" id="35787"/>
    <lineage>
        <taxon>Bacteria</taxon>
        <taxon>Bacillati</taxon>
        <taxon>Bacillota</taxon>
        <taxon>Bacilli</taxon>
        <taxon>Lactobacillales</taxon>
        <taxon>Lactobacillaceae</taxon>
        <taxon>Limosilactobacillus</taxon>
    </lineage>
</organism>
<evidence type="ECO:0000256" key="7">
    <source>
        <dbReference type="HAMAP-Rule" id="MF_00593"/>
    </source>
</evidence>
<evidence type="ECO:0000256" key="5">
    <source>
        <dbReference type="ARBA" id="ARBA00054605"/>
    </source>
</evidence>
<proteinExistence type="inferred from homology"/>
<reference evidence="9 10" key="1">
    <citation type="submission" date="2017-09" db="EMBL/GenBank/DDBJ databases">
        <title>Bacterial strain isolated from the female urinary microbiota.</title>
        <authorList>
            <person name="Thomas-White K."/>
            <person name="Kumar N."/>
            <person name="Forster S."/>
            <person name="Putonti C."/>
            <person name="Lawley T."/>
            <person name="Wolfe A.J."/>
        </authorList>
    </citation>
    <scope>NUCLEOTIDE SEQUENCE [LARGE SCALE GENOMIC DNA]</scope>
    <source>
        <strain evidence="9 10">UMB0683</strain>
    </source>
</reference>
<dbReference type="Proteomes" id="UP000239920">
    <property type="component" value="Unassembled WGS sequence"/>
</dbReference>
<dbReference type="AlphaFoldDB" id="A0A2J6NLU4"/>
<feature type="binding site" evidence="7">
    <location>
        <position position="202"/>
    </location>
    <ligand>
        <name>D-alanine</name>
        <dbReference type="ChEBI" id="CHEBI:57416"/>
    </ligand>
</feature>
<comment type="caution">
    <text evidence="7">Lacks conserved residue(s) required for the propagation of feature annotation.</text>
</comment>
<dbReference type="PROSITE" id="PS00455">
    <property type="entry name" value="AMP_BINDING"/>
    <property type="match status" value="1"/>
</dbReference>
<feature type="binding site" evidence="7">
    <location>
        <begin position="156"/>
        <end position="157"/>
    </location>
    <ligand>
        <name>ATP</name>
        <dbReference type="ChEBI" id="CHEBI:30616"/>
    </ligand>
</feature>
<feature type="binding site" evidence="7">
    <location>
        <position position="498"/>
    </location>
    <ligand>
        <name>ATP</name>
        <dbReference type="ChEBI" id="CHEBI:30616"/>
    </ligand>
</feature>
<dbReference type="EC" id="6.2.1.54" evidence="7"/>
<keyword evidence="2 7" id="KW-0436">Ligase</keyword>
<dbReference type="InterPro" id="IPR020845">
    <property type="entry name" value="AMP-binding_CS"/>
</dbReference>
<dbReference type="CDD" id="cd05945">
    <property type="entry name" value="DltA"/>
    <property type="match status" value="1"/>
</dbReference>
<evidence type="ECO:0000256" key="3">
    <source>
        <dbReference type="ARBA" id="ARBA00022741"/>
    </source>
</evidence>
<dbReference type="InterPro" id="IPR045851">
    <property type="entry name" value="AMP-bd_C_sf"/>
</dbReference>
<keyword evidence="3 7" id="KW-0547">Nucleotide-binding</keyword>
<comment type="catalytic activity">
    <reaction evidence="7">
        <text>holo-[D-alanyl-carrier protein] + D-alanine + ATP = D-alanyl-[D-alanyl-carrier protein] + AMP + diphosphate</text>
        <dbReference type="Rhea" id="RHEA:55132"/>
        <dbReference type="Rhea" id="RHEA-COMP:14102"/>
        <dbReference type="Rhea" id="RHEA-COMP:14103"/>
        <dbReference type="ChEBI" id="CHEBI:30616"/>
        <dbReference type="ChEBI" id="CHEBI:33019"/>
        <dbReference type="ChEBI" id="CHEBI:57416"/>
        <dbReference type="ChEBI" id="CHEBI:64479"/>
        <dbReference type="ChEBI" id="CHEBI:138620"/>
        <dbReference type="ChEBI" id="CHEBI:456215"/>
        <dbReference type="EC" id="6.2.1.54"/>
    </reaction>
</comment>
<gene>
    <name evidence="7 9" type="primary">dltA</name>
    <name evidence="9" type="ORF">CK797_06895</name>
</gene>
<dbReference type="InterPro" id="IPR000873">
    <property type="entry name" value="AMP-dep_synth/lig_dom"/>
</dbReference>